<feature type="compositionally biased region" description="Low complexity" evidence="3">
    <location>
        <begin position="565"/>
        <end position="597"/>
    </location>
</feature>
<evidence type="ECO:0000313" key="5">
    <source>
        <dbReference type="EMBL" id="KRX05233.1"/>
    </source>
</evidence>
<keyword evidence="1" id="KW-0677">Repeat</keyword>
<feature type="region of interest" description="Disordered" evidence="3">
    <location>
        <begin position="368"/>
        <end position="390"/>
    </location>
</feature>
<dbReference type="SUPFAM" id="SSF54791">
    <property type="entry name" value="Eukaryotic type KH-domain (KH-domain type I)"/>
    <property type="match status" value="3"/>
</dbReference>
<dbReference type="InterPro" id="IPR036612">
    <property type="entry name" value="KH_dom_type_1_sf"/>
</dbReference>
<dbReference type="Gene3D" id="3.30.1370.10">
    <property type="entry name" value="K Homology domain, type 1"/>
    <property type="match status" value="3"/>
</dbReference>
<dbReference type="InterPro" id="IPR004087">
    <property type="entry name" value="KH_dom"/>
</dbReference>
<feature type="compositionally biased region" description="Basic residues" evidence="3">
    <location>
        <begin position="1"/>
        <end position="21"/>
    </location>
</feature>
<feature type="compositionally biased region" description="Low complexity" evidence="3">
    <location>
        <begin position="608"/>
        <end position="676"/>
    </location>
</feature>
<dbReference type="PANTHER" id="PTHR10288">
    <property type="entry name" value="KH DOMAIN CONTAINING RNA BINDING PROTEIN"/>
    <property type="match status" value="1"/>
</dbReference>
<proteinExistence type="predicted"/>
<dbReference type="Pfam" id="PF22675">
    <property type="entry name" value="KH-I_KHDC4-BBP"/>
    <property type="match status" value="1"/>
</dbReference>
<accession>A0A0V0QSR2</accession>
<protein>
    <recommendedName>
        <fullName evidence="4">K Homology domain-containing protein</fullName>
    </recommendedName>
</protein>
<dbReference type="InterPro" id="IPR004088">
    <property type="entry name" value="KH_dom_type_1"/>
</dbReference>
<dbReference type="Pfam" id="PF00013">
    <property type="entry name" value="KH_1"/>
    <property type="match status" value="2"/>
</dbReference>
<evidence type="ECO:0000256" key="2">
    <source>
        <dbReference type="PROSITE-ProRule" id="PRU00117"/>
    </source>
</evidence>
<dbReference type="PROSITE" id="PS50084">
    <property type="entry name" value="KH_TYPE_1"/>
    <property type="match status" value="3"/>
</dbReference>
<gene>
    <name evidence="5" type="ORF">PPERSA_06867</name>
</gene>
<feature type="region of interest" description="Disordered" evidence="3">
    <location>
        <begin position="1"/>
        <end position="48"/>
    </location>
</feature>
<dbReference type="Proteomes" id="UP000054937">
    <property type="component" value="Unassembled WGS sequence"/>
</dbReference>
<sequence>MGHSRSRSRSHKKKDKKHKSKKDKEESRRPKRSSKFTAGPPSGAQQDMQIDNQNNLMSIGGADNNQYGQQNMEILQQNQPQMQIDSSLMQIGNLNQGGAPMLEISRPMLSEEDFMKQNNIPSNQDEQTLEQKIKLNEFRQQQEEQRQKNMGGLSMEGALQISSKTNVHQSILSRAGLIDDDDEENNGGGLQLQIGNPQVQINYNPMMQMGTSSIYATLNDPSKLKRKVFVPQNGFNYTGLIIGPGGSNQKKMEEYSGCKILVRGKGSQKEGQPPQPDDNEEQHVLIVGDTEKALGKSKIENNTKNLKLQKKNIFNIQLFIQLAKAQAEVERIIFADEDTRNKIRQEQLRQVAQIKNSSAGIILPGSQNQMQMQQQNNDQQNSDLSLTTPYGPPSTDAFIIEVPKDCVGLVIGKQGETIRQLQERSGASRVQVAIENKEGSEMRNVFVEGSKESVEIVRKMLAEIVENQKKMQQGLQQKQGRIEYGIPHNMVGLVVGKAGDTVKQINKKTGAFVLLSREPQHEGQPKKIFLISGTPDAIEAAKREIDTIVENGIKYQQNKMMQNMNPAQQMNNGNNMNIQNKPLQNPSQFNFQQPNVNKPLFVPPPQLQPQQQQQQAPQQRSLNSSQNSQQGPAQQMPQFQPPQQQQMPQFQPQQMQYPPQQVPQGQPNYYNQQPMMMNMFDGPQIEEIGADEAEQFRKIQEK</sequence>
<evidence type="ECO:0000259" key="4">
    <source>
        <dbReference type="SMART" id="SM00322"/>
    </source>
</evidence>
<evidence type="ECO:0000256" key="1">
    <source>
        <dbReference type="ARBA" id="ARBA00022737"/>
    </source>
</evidence>
<dbReference type="CDD" id="cd00105">
    <property type="entry name" value="KH-I"/>
    <property type="match status" value="1"/>
</dbReference>
<keyword evidence="6" id="KW-1185">Reference proteome</keyword>
<dbReference type="OrthoDB" id="313257at2759"/>
<dbReference type="GO" id="GO:0003723">
    <property type="term" value="F:RNA binding"/>
    <property type="evidence" value="ECO:0007669"/>
    <property type="project" value="UniProtKB-UniRule"/>
</dbReference>
<dbReference type="EMBL" id="LDAU01000110">
    <property type="protein sequence ID" value="KRX05233.1"/>
    <property type="molecule type" value="Genomic_DNA"/>
</dbReference>
<dbReference type="AlphaFoldDB" id="A0A0V0QSR2"/>
<dbReference type="CDD" id="cd22396">
    <property type="entry name" value="KH-I_FUBP_rpt1"/>
    <property type="match status" value="1"/>
</dbReference>
<evidence type="ECO:0000313" key="6">
    <source>
        <dbReference type="Proteomes" id="UP000054937"/>
    </source>
</evidence>
<feature type="domain" description="K Homology" evidence="4">
    <location>
        <begin position="222"/>
        <end position="304"/>
    </location>
</feature>
<evidence type="ECO:0000256" key="3">
    <source>
        <dbReference type="SAM" id="MobiDB-lite"/>
    </source>
</evidence>
<feature type="domain" description="K Homology" evidence="4">
    <location>
        <begin position="394"/>
        <end position="466"/>
    </location>
</feature>
<reference evidence="5 6" key="1">
    <citation type="journal article" date="2015" name="Sci. Rep.">
        <title>Genome of the facultative scuticociliatosis pathogen Pseudocohnilembus persalinus provides insight into its virulence through horizontal gene transfer.</title>
        <authorList>
            <person name="Xiong J."/>
            <person name="Wang G."/>
            <person name="Cheng J."/>
            <person name="Tian M."/>
            <person name="Pan X."/>
            <person name="Warren A."/>
            <person name="Jiang C."/>
            <person name="Yuan D."/>
            <person name="Miao W."/>
        </authorList>
    </citation>
    <scope>NUCLEOTIDE SEQUENCE [LARGE SCALE GENOMIC DNA]</scope>
    <source>
        <strain evidence="5">36N120E</strain>
    </source>
</reference>
<dbReference type="InterPro" id="IPR055256">
    <property type="entry name" value="KH_1_KHDC4/BBP-like"/>
</dbReference>
<feature type="region of interest" description="Disordered" evidence="3">
    <location>
        <begin position="565"/>
        <end position="676"/>
    </location>
</feature>
<organism evidence="5 6">
    <name type="scientific">Pseudocohnilembus persalinus</name>
    <name type="common">Ciliate</name>
    <dbReference type="NCBI Taxonomy" id="266149"/>
    <lineage>
        <taxon>Eukaryota</taxon>
        <taxon>Sar</taxon>
        <taxon>Alveolata</taxon>
        <taxon>Ciliophora</taxon>
        <taxon>Intramacronucleata</taxon>
        <taxon>Oligohymenophorea</taxon>
        <taxon>Scuticociliatia</taxon>
        <taxon>Philasterida</taxon>
        <taxon>Pseudocohnilembidae</taxon>
        <taxon>Pseudocohnilembus</taxon>
    </lineage>
</organism>
<feature type="compositionally biased region" description="Low complexity" evidence="3">
    <location>
        <begin position="368"/>
        <end position="383"/>
    </location>
</feature>
<name>A0A0V0QSR2_PSEPJ</name>
<dbReference type="InParanoid" id="A0A0V0QSR2"/>
<dbReference type="SMART" id="SM00322">
    <property type="entry name" value="KH"/>
    <property type="match status" value="3"/>
</dbReference>
<comment type="caution">
    <text evidence="5">The sequence shown here is derived from an EMBL/GenBank/DDBJ whole genome shotgun (WGS) entry which is preliminary data.</text>
</comment>
<feature type="domain" description="K Homology" evidence="4">
    <location>
        <begin position="478"/>
        <end position="550"/>
    </location>
</feature>
<keyword evidence="2" id="KW-0694">RNA-binding</keyword>